<proteinExistence type="predicted"/>
<dbReference type="AlphaFoldDB" id="J9GP83"/>
<gene>
    <name evidence="1" type="ORF">EVA_07714</name>
</gene>
<protein>
    <submittedName>
        <fullName evidence="1">Uncharacterized protein</fullName>
    </submittedName>
</protein>
<comment type="caution">
    <text evidence="1">The sequence shown here is derived from an EMBL/GenBank/DDBJ whole genome shotgun (WGS) entry which is preliminary data.</text>
</comment>
<evidence type="ECO:0000313" key="1">
    <source>
        <dbReference type="EMBL" id="EJX04178.1"/>
    </source>
</evidence>
<reference evidence="1" key="1">
    <citation type="journal article" date="2012" name="PLoS ONE">
        <title>Gene sets for utilization of primary and secondary nutrition supplies in the distal gut of endangered iberian lynx.</title>
        <authorList>
            <person name="Alcaide M."/>
            <person name="Messina E."/>
            <person name="Richter M."/>
            <person name="Bargiela R."/>
            <person name="Peplies J."/>
            <person name="Huws S.A."/>
            <person name="Newbold C.J."/>
            <person name="Golyshin P.N."/>
            <person name="Simon M.A."/>
            <person name="Lopez G."/>
            <person name="Yakimov M.M."/>
            <person name="Ferrer M."/>
        </authorList>
    </citation>
    <scope>NUCLEOTIDE SEQUENCE</scope>
</reference>
<sequence>MKYHYSDRFSTYSVRWNRSLAPKVGQCLCDSSSKLC</sequence>
<name>J9GP83_9ZZZZ</name>
<accession>J9GP83</accession>
<dbReference type="EMBL" id="AMCI01001893">
    <property type="protein sequence ID" value="EJX04178.1"/>
    <property type="molecule type" value="Genomic_DNA"/>
</dbReference>
<organism evidence="1">
    <name type="scientific">gut metagenome</name>
    <dbReference type="NCBI Taxonomy" id="749906"/>
    <lineage>
        <taxon>unclassified sequences</taxon>
        <taxon>metagenomes</taxon>
        <taxon>organismal metagenomes</taxon>
    </lineage>
</organism>